<dbReference type="Proteomes" id="UP000283426">
    <property type="component" value="Unassembled WGS sequence"/>
</dbReference>
<organism evidence="2 3">
    <name type="scientific">Odoribacter splanchnicus</name>
    <dbReference type="NCBI Taxonomy" id="28118"/>
    <lineage>
        <taxon>Bacteria</taxon>
        <taxon>Pseudomonadati</taxon>
        <taxon>Bacteroidota</taxon>
        <taxon>Bacteroidia</taxon>
        <taxon>Bacteroidales</taxon>
        <taxon>Odoribacteraceae</taxon>
        <taxon>Odoribacter</taxon>
    </lineage>
</organism>
<evidence type="ECO:0008006" key="4">
    <source>
        <dbReference type="Google" id="ProtNLM"/>
    </source>
</evidence>
<accession>A0A412W0U4</accession>
<dbReference type="PROSITE" id="PS51257">
    <property type="entry name" value="PROKAR_LIPOPROTEIN"/>
    <property type="match status" value="1"/>
</dbReference>
<evidence type="ECO:0000256" key="1">
    <source>
        <dbReference type="SAM" id="SignalP"/>
    </source>
</evidence>
<evidence type="ECO:0000313" key="2">
    <source>
        <dbReference type="EMBL" id="RGV16762.1"/>
    </source>
</evidence>
<sequence>MKIRLLFIVTLLAGIVSACGEKDIAVFEGRNQIYFEKFYMNALYPGTKEADTKWQTFFV</sequence>
<comment type="caution">
    <text evidence="2">The sequence shown here is derived from an EMBL/GenBank/DDBJ whole genome shotgun (WGS) entry which is preliminary data.</text>
</comment>
<feature type="chain" id="PRO_5019335029" description="Lipoprotein" evidence="1">
    <location>
        <begin position="19"/>
        <end position="59"/>
    </location>
</feature>
<keyword evidence="1" id="KW-0732">Signal</keyword>
<protein>
    <recommendedName>
        <fullName evidence="4">Lipoprotein</fullName>
    </recommendedName>
</protein>
<gene>
    <name evidence="2" type="ORF">DWW24_21405</name>
</gene>
<dbReference type="AlphaFoldDB" id="A0A412W0U4"/>
<evidence type="ECO:0000313" key="3">
    <source>
        <dbReference type="Proteomes" id="UP000283426"/>
    </source>
</evidence>
<proteinExistence type="predicted"/>
<dbReference type="EMBL" id="QRYW01000073">
    <property type="protein sequence ID" value="RGV16762.1"/>
    <property type="molecule type" value="Genomic_DNA"/>
</dbReference>
<name>A0A412W0U4_9BACT</name>
<feature type="signal peptide" evidence="1">
    <location>
        <begin position="1"/>
        <end position="18"/>
    </location>
</feature>
<reference evidence="2 3" key="1">
    <citation type="submission" date="2018-08" db="EMBL/GenBank/DDBJ databases">
        <title>A genome reference for cultivated species of the human gut microbiota.</title>
        <authorList>
            <person name="Zou Y."/>
            <person name="Xue W."/>
            <person name="Luo G."/>
        </authorList>
    </citation>
    <scope>NUCLEOTIDE SEQUENCE [LARGE SCALE GENOMIC DNA]</scope>
    <source>
        <strain evidence="2 3">AF14-6AC</strain>
    </source>
</reference>